<comment type="caution">
    <text evidence="1">The sequence shown here is derived from an EMBL/GenBank/DDBJ whole genome shotgun (WGS) entry which is preliminary data.</text>
</comment>
<accession>A0ABD2PP98</accession>
<keyword evidence="2" id="KW-1185">Reference proteome</keyword>
<sequence length="56" mass="5999">MDADRNALLCISISISSLSGRLNLDIQKAGSTVHIKINSAKGLKSKEKGIVNSFVR</sequence>
<dbReference type="AlphaFoldDB" id="A0ABD2PP98"/>
<reference evidence="1 2" key="1">
    <citation type="submission" date="2024-11" db="EMBL/GenBank/DDBJ databases">
        <title>Adaptive evolution of stress response genes in parasites aligns with host niche diversity.</title>
        <authorList>
            <person name="Hahn C."/>
            <person name="Resl P."/>
        </authorList>
    </citation>
    <scope>NUCLEOTIDE SEQUENCE [LARGE SCALE GENOMIC DNA]</scope>
    <source>
        <strain evidence="1">EGGRZ-B1_66</strain>
        <tissue evidence="1">Body</tissue>
    </source>
</reference>
<evidence type="ECO:0000313" key="1">
    <source>
        <dbReference type="EMBL" id="KAL3309300.1"/>
    </source>
</evidence>
<proteinExistence type="predicted"/>
<dbReference type="Proteomes" id="UP001626550">
    <property type="component" value="Unassembled WGS sequence"/>
</dbReference>
<evidence type="ECO:0000313" key="2">
    <source>
        <dbReference type="Proteomes" id="UP001626550"/>
    </source>
</evidence>
<feature type="non-terminal residue" evidence="1">
    <location>
        <position position="56"/>
    </location>
</feature>
<dbReference type="EMBL" id="JBJKFK010004068">
    <property type="protein sequence ID" value="KAL3309300.1"/>
    <property type="molecule type" value="Genomic_DNA"/>
</dbReference>
<organism evidence="1 2">
    <name type="scientific">Cichlidogyrus casuarinus</name>
    <dbReference type="NCBI Taxonomy" id="1844966"/>
    <lineage>
        <taxon>Eukaryota</taxon>
        <taxon>Metazoa</taxon>
        <taxon>Spiralia</taxon>
        <taxon>Lophotrochozoa</taxon>
        <taxon>Platyhelminthes</taxon>
        <taxon>Monogenea</taxon>
        <taxon>Monopisthocotylea</taxon>
        <taxon>Dactylogyridea</taxon>
        <taxon>Ancyrocephalidae</taxon>
        <taxon>Cichlidogyrus</taxon>
    </lineage>
</organism>
<protein>
    <submittedName>
        <fullName evidence="1">Uncharacterized protein</fullName>
    </submittedName>
</protein>
<gene>
    <name evidence="1" type="ORF">Ciccas_012155</name>
</gene>
<name>A0ABD2PP98_9PLAT</name>